<dbReference type="RefSeq" id="WP_105062226.1">
    <property type="nucleotide sequence ID" value="NZ_MSCJ01000003.1"/>
</dbReference>
<gene>
    <name evidence="1" type="ORF">BTO08_19480</name>
</gene>
<name>A0A2S7VJT7_PHOAN</name>
<dbReference type="InterPro" id="IPR014710">
    <property type="entry name" value="RmlC-like_jellyroll"/>
</dbReference>
<reference evidence="1 2" key="1">
    <citation type="submission" date="2016-12" db="EMBL/GenBank/DDBJ databases">
        <title>Diversity of luminous bacteria.</title>
        <authorList>
            <person name="Yoshizawa S."/>
            <person name="Kogure K."/>
        </authorList>
    </citation>
    <scope>NUCLEOTIDE SEQUENCE [LARGE SCALE GENOMIC DNA]</scope>
    <source>
        <strain evidence="1 2">LC1-200</strain>
    </source>
</reference>
<accession>A0A2S7VJT7</accession>
<evidence type="ECO:0000313" key="2">
    <source>
        <dbReference type="Proteomes" id="UP000238730"/>
    </source>
</evidence>
<protein>
    <submittedName>
        <fullName evidence="1">Cupin</fullName>
    </submittedName>
</protein>
<dbReference type="OrthoDB" id="5817535at2"/>
<evidence type="ECO:0000313" key="1">
    <source>
        <dbReference type="EMBL" id="PQJ62416.1"/>
    </source>
</evidence>
<dbReference type="Gene3D" id="2.60.120.10">
    <property type="entry name" value="Jelly Rolls"/>
    <property type="match status" value="1"/>
</dbReference>
<dbReference type="SUPFAM" id="SSF51182">
    <property type="entry name" value="RmlC-like cupins"/>
    <property type="match status" value="1"/>
</dbReference>
<dbReference type="InterPro" id="IPR011051">
    <property type="entry name" value="RmlC_Cupin_sf"/>
</dbReference>
<dbReference type="EMBL" id="MSCJ01000003">
    <property type="protein sequence ID" value="PQJ62416.1"/>
    <property type="molecule type" value="Genomic_DNA"/>
</dbReference>
<dbReference type="AlphaFoldDB" id="A0A2S7VJT7"/>
<proteinExistence type="predicted"/>
<dbReference type="Proteomes" id="UP000238730">
    <property type="component" value="Unassembled WGS sequence"/>
</dbReference>
<sequence>MSDFVSKNIWSDFTKEPEMPGFSFRDTDEKNENSVTALLERWEAGTFEAPHHHPNDDMSIIVKGEIVIQFYVKKDGELVKDGDEFTLSAGQTGYIQANRIHSVLYKTDCDMVYIQDRVFGFESDE</sequence>
<comment type="caution">
    <text evidence="1">The sequence shown here is derived from an EMBL/GenBank/DDBJ whole genome shotgun (WGS) entry which is preliminary data.</text>
</comment>
<organism evidence="1 2">
    <name type="scientific">Photobacterium angustum</name>
    <dbReference type="NCBI Taxonomy" id="661"/>
    <lineage>
        <taxon>Bacteria</taxon>
        <taxon>Pseudomonadati</taxon>
        <taxon>Pseudomonadota</taxon>
        <taxon>Gammaproteobacteria</taxon>
        <taxon>Vibrionales</taxon>
        <taxon>Vibrionaceae</taxon>
        <taxon>Photobacterium</taxon>
    </lineage>
</organism>